<gene>
    <name evidence="4" type="ORF">OC842_005655</name>
</gene>
<dbReference type="EMBL" id="JAPDMQ010000422">
    <property type="protein sequence ID" value="KAK0524990.1"/>
    <property type="molecule type" value="Genomic_DNA"/>
</dbReference>
<evidence type="ECO:0000313" key="4">
    <source>
        <dbReference type="EMBL" id="KAK0524990.1"/>
    </source>
</evidence>
<sequence length="480" mass="51718">MDFHHGTDPLERPGTPLPAYSTLPPTPVAETGPAPKWPQDEVDATQNDVASESEAVTAATFSPVVAAASHHRSSSLRSMGTSHFTHIYPRTAASVFSAVSDLNLDDARPMQPQSIVSQDQQEPVDLNQCLNHPTDRFTDSSSDEYDAAEGLGTQSFLTNVPMINGMPFGPSSLPSSAFPAHTCRGEQPPGPSLQQLPPGLIPQSKPGRPFERPALIVCSAQVAPRHMLRSDRHRRALEVNHTAIIAAWQDCGGPVIFVDTINGHNDSTKHSNHHKSDEAGNSVSENLLSPVEPKMSFRADHEGSRPLPYAQERTGKVVLFKSGNSIFEDTSLAALLRLYNRDSILLIGYDTPSKHACHVSFDDEDDEEAASVVRSPRGLMTATTRHSTVTTSTATTSSATTSASTVTTTSTYTSTTTYHSTCSSRPMPASARHVTFESGGDLKLSRDDAHKLGFSAHIVPGAHGSNVVQVRTYRAITEQR</sequence>
<keyword evidence="5" id="KW-1185">Reference proteome</keyword>
<feature type="compositionally biased region" description="Basic and acidic residues" evidence="2">
    <location>
        <begin position="1"/>
        <end position="11"/>
    </location>
</feature>
<dbReference type="AlphaFoldDB" id="A0AAN6G9Q8"/>
<evidence type="ECO:0000313" key="5">
    <source>
        <dbReference type="Proteomes" id="UP001176521"/>
    </source>
</evidence>
<evidence type="ECO:0000256" key="1">
    <source>
        <dbReference type="ARBA" id="ARBA00006336"/>
    </source>
</evidence>
<dbReference type="Pfam" id="PF00857">
    <property type="entry name" value="Isochorismatase"/>
    <property type="match status" value="1"/>
</dbReference>
<reference evidence="4" key="1">
    <citation type="journal article" date="2023" name="PhytoFront">
        <title>Draft Genome Resources of Seven Strains of Tilletia horrida, Causal Agent of Kernel Smut of Rice.</title>
        <authorList>
            <person name="Khanal S."/>
            <person name="Antony Babu S."/>
            <person name="Zhou X.G."/>
        </authorList>
    </citation>
    <scope>NUCLEOTIDE SEQUENCE</scope>
    <source>
        <strain evidence="4">TX3</strain>
    </source>
</reference>
<feature type="region of interest" description="Disordered" evidence="2">
    <location>
        <begin position="1"/>
        <end position="43"/>
    </location>
</feature>
<protein>
    <recommendedName>
        <fullName evidence="3">Isochorismatase-like domain-containing protein</fullName>
    </recommendedName>
</protein>
<dbReference type="Proteomes" id="UP001176521">
    <property type="component" value="Unassembled WGS sequence"/>
</dbReference>
<comment type="caution">
    <text evidence="4">The sequence shown here is derived from an EMBL/GenBank/DDBJ whole genome shotgun (WGS) entry which is preliminary data.</text>
</comment>
<evidence type="ECO:0000259" key="3">
    <source>
        <dbReference type="Pfam" id="PF00857"/>
    </source>
</evidence>
<dbReference type="SUPFAM" id="SSF52499">
    <property type="entry name" value="Isochorismatase-like hydrolases"/>
    <property type="match status" value="1"/>
</dbReference>
<evidence type="ECO:0000256" key="2">
    <source>
        <dbReference type="SAM" id="MobiDB-lite"/>
    </source>
</evidence>
<dbReference type="Gene3D" id="3.40.50.850">
    <property type="entry name" value="Isochorismatase-like"/>
    <property type="match status" value="1"/>
</dbReference>
<accession>A0AAN6G9Q8</accession>
<feature type="domain" description="Isochorismatase-like" evidence="3">
    <location>
        <begin position="214"/>
        <end position="351"/>
    </location>
</feature>
<name>A0AAN6G9Q8_9BASI</name>
<comment type="similarity">
    <text evidence="1">Belongs to the isochorismatase family.</text>
</comment>
<dbReference type="InterPro" id="IPR000868">
    <property type="entry name" value="Isochorismatase-like_dom"/>
</dbReference>
<dbReference type="InterPro" id="IPR036380">
    <property type="entry name" value="Isochorismatase-like_sf"/>
</dbReference>
<proteinExistence type="inferred from homology"/>
<organism evidence="4 5">
    <name type="scientific">Tilletia horrida</name>
    <dbReference type="NCBI Taxonomy" id="155126"/>
    <lineage>
        <taxon>Eukaryota</taxon>
        <taxon>Fungi</taxon>
        <taxon>Dikarya</taxon>
        <taxon>Basidiomycota</taxon>
        <taxon>Ustilaginomycotina</taxon>
        <taxon>Exobasidiomycetes</taxon>
        <taxon>Tilletiales</taxon>
        <taxon>Tilletiaceae</taxon>
        <taxon>Tilletia</taxon>
    </lineage>
</organism>